<feature type="coiled-coil region" evidence="1">
    <location>
        <begin position="164"/>
        <end position="191"/>
    </location>
</feature>
<organism evidence="3 4">
    <name type="scientific">Pyrodictium delaneyi</name>
    <dbReference type="NCBI Taxonomy" id="1273541"/>
    <lineage>
        <taxon>Archaea</taxon>
        <taxon>Thermoproteota</taxon>
        <taxon>Thermoprotei</taxon>
        <taxon>Desulfurococcales</taxon>
        <taxon>Pyrodictiaceae</taxon>
        <taxon>Pyrodictium</taxon>
    </lineage>
</organism>
<reference evidence="3 4" key="1">
    <citation type="submission" date="2017-05" db="EMBL/GenBank/DDBJ databases">
        <title>The draft genome of the hyperthermophilic archaeon 'Pyrodictium delaneyi strain Hulk', an iron and nitrate reducer, reveals the capacity for sulfate reduction.</title>
        <authorList>
            <person name="Demey L.M."/>
            <person name="Miller C."/>
            <person name="Manzella M."/>
            <person name="Reguera G."/>
            <person name="Kashefi K."/>
        </authorList>
    </citation>
    <scope>NUCLEOTIDE SEQUENCE [LARGE SCALE GENOMIC DNA]</scope>
    <source>
        <strain evidence="3 4">Hulk</strain>
    </source>
</reference>
<feature type="transmembrane region" description="Helical" evidence="2">
    <location>
        <begin position="231"/>
        <end position="258"/>
    </location>
</feature>
<evidence type="ECO:0000313" key="4">
    <source>
        <dbReference type="Proteomes" id="UP000196694"/>
    </source>
</evidence>
<comment type="caution">
    <text evidence="3">The sequence shown here is derived from an EMBL/GenBank/DDBJ whole genome shotgun (WGS) entry which is preliminary data.</text>
</comment>
<dbReference type="EMBL" id="NCQP01000003">
    <property type="protein sequence ID" value="OWJ54619.1"/>
    <property type="molecule type" value="Genomic_DNA"/>
</dbReference>
<sequence length="280" mass="30339">MAEQLVRLSRSYVARSRGPLARLRPGTRLAYALLVSVSSIVFGRIEALALLAVAGVAFFAASRPGPRKVASVALLASIVVWSIMVSQALFYQGTPRTPIAVIVPSNTPVIGALTGGVYVYYEGVLYGLRQSLRALACLFTGAGLAASMSVLDIYTLLAGHRKLLVVLLAALRGLEKLLRELEESLASARLSGARLGLSRLHRLVPLVARRIESMSVSVALAMEYSTPVRVYSAWSTVAVLLLAATIALALLYTIYMLYSVGIVHDSWLHRLYEILRLWMA</sequence>
<protein>
    <recommendedName>
        <fullName evidence="5">Energy-coupling factor transporter transmembrane protein EcfT</fullName>
    </recommendedName>
</protein>
<feature type="transmembrane region" description="Helical" evidence="2">
    <location>
        <begin position="29"/>
        <end position="60"/>
    </location>
</feature>
<dbReference type="RefSeq" id="WP_055409475.1">
    <property type="nucleotide sequence ID" value="NZ_CP013011.1"/>
</dbReference>
<feature type="transmembrane region" description="Helical" evidence="2">
    <location>
        <begin position="99"/>
        <end position="121"/>
    </location>
</feature>
<keyword evidence="2" id="KW-0472">Membrane</keyword>
<proteinExistence type="predicted"/>
<keyword evidence="2" id="KW-0812">Transmembrane</keyword>
<dbReference type="GeneID" id="26099764"/>
<accession>A0A211YNQ9</accession>
<feature type="transmembrane region" description="Helical" evidence="2">
    <location>
        <begin position="133"/>
        <end position="157"/>
    </location>
</feature>
<feature type="transmembrane region" description="Helical" evidence="2">
    <location>
        <begin position="72"/>
        <end position="93"/>
    </location>
</feature>
<evidence type="ECO:0000256" key="1">
    <source>
        <dbReference type="SAM" id="Coils"/>
    </source>
</evidence>
<dbReference type="Proteomes" id="UP000196694">
    <property type="component" value="Unassembled WGS sequence"/>
</dbReference>
<evidence type="ECO:0000313" key="3">
    <source>
        <dbReference type="EMBL" id="OWJ54619.1"/>
    </source>
</evidence>
<keyword evidence="2" id="KW-1133">Transmembrane helix</keyword>
<keyword evidence="4" id="KW-1185">Reference proteome</keyword>
<gene>
    <name evidence="3" type="ORF">Pdsh_06250</name>
</gene>
<dbReference type="AlphaFoldDB" id="A0A211YNQ9"/>
<evidence type="ECO:0008006" key="5">
    <source>
        <dbReference type="Google" id="ProtNLM"/>
    </source>
</evidence>
<dbReference type="OrthoDB" id="386665at2157"/>
<evidence type="ECO:0000256" key="2">
    <source>
        <dbReference type="SAM" id="Phobius"/>
    </source>
</evidence>
<keyword evidence="1" id="KW-0175">Coiled coil</keyword>
<name>A0A211YNQ9_9CREN</name>